<feature type="repeat" description="TPR" evidence="3">
    <location>
        <begin position="209"/>
        <end position="242"/>
    </location>
</feature>
<gene>
    <name evidence="4" type="ORF">IFJ97_01285</name>
</gene>
<keyword evidence="1" id="KW-0677">Repeat</keyword>
<name>A0A8J7C434_9BACT</name>
<dbReference type="SUPFAM" id="SSF48452">
    <property type="entry name" value="TPR-like"/>
    <property type="match status" value="1"/>
</dbReference>
<accession>A0A8J7C434</accession>
<comment type="caution">
    <text evidence="4">The sequence shown here is derived from an EMBL/GenBank/DDBJ whole genome shotgun (WGS) entry which is preliminary data.</text>
</comment>
<dbReference type="InterPro" id="IPR011990">
    <property type="entry name" value="TPR-like_helical_dom_sf"/>
</dbReference>
<protein>
    <submittedName>
        <fullName evidence="4">Tetratricopeptide repeat protein</fullName>
    </submittedName>
</protein>
<dbReference type="PANTHER" id="PTHR44943">
    <property type="entry name" value="CELLULOSE SYNTHASE OPERON PROTEIN C"/>
    <property type="match status" value="1"/>
</dbReference>
<dbReference type="PROSITE" id="PS50005">
    <property type="entry name" value="TPR"/>
    <property type="match status" value="1"/>
</dbReference>
<dbReference type="EMBL" id="JACXWA010000016">
    <property type="protein sequence ID" value="MBD3869976.1"/>
    <property type="molecule type" value="Genomic_DNA"/>
</dbReference>
<dbReference type="PROSITE" id="PS50293">
    <property type="entry name" value="TPR_REGION"/>
    <property type="match status" value="1"/>
</dbReference>
<reference evidence="4 5" key="1">
    <citation type="submission" date="2020-08" db="EMBL/GenBank/DDBJ databases">
        <title>Acidobacteriota in marine sediments use diverse sulfur dissimilation pathways.</title>
        <authorList>
            <person name="Wasmund K."/>
        </authorList>
    </citation>
    <scope>NUCLEOTIDE SEQUENCE [LARGE SCALE GENOMIC DNA]</scope>
    <source>
        <strain evidence="4">MAG AM3-A</strain>
    </source>
</reference>
<dbReference type="Pfam" id="PF13181">
    <property type="entry name" value="TPR_8"/>
    <property type="match status" value="1"/>
</dbReference>
<dbReference type="SMART" id="SM00028">
    <property type="entry name" value="TPR"/>
    <property type="match status" value="3"/>
</dbReference>
<dbReference type="InterPro" id="IPR051685">
    <property type="entry name" value="Ycf3/AcsC/BcsC/TPR_MFPF"/>
</dbReference>
<organism evidence="4 5">
    <name type="scientific">Candidatus Sulfomarinibacter kjeldsenii</name>
    <dbReference type="NCBI Taxonomy" id="2885994"/>
    <lineage>
        <taxon>Bacteria</taxon>
        <taxon>Pseudomonadati</taxon>
        <taxon>Acidobacteriota</taxon>
        <taxon>Thermoanaerobaculia</taxon>
        <taxon>Thermoanaerobaculales</taxon>
        <taxon>Candidatus Sulfomarinibacteraceae</taxon>
        <taxon>Candidatus Sulfomarinibacter</taxon>
    </lineage>
</organism>
<dbReference type="Gene3D" id="1.25.40.10">
    <property type="entry name" value="Tetratricopeptide repeat domain"/>
    <property type="match status" value="1"/>
</dbReference>
<evidence type="ECO:0000256" key="1">
    <source>
        <dbReference type="ARBA" id="ARBA00022737"/>
    </source>
</evidence>
<proteinExistence type="predicted"/>
<evidence type="ECO:0000256" key="2">
    <source>
        <dbReference type="ARBA" id="ARBA00022803"/>
    </source>
</evidence>
<dbReference type="InterPro" id="IPR019734">
    <property type="entry name" value="TPR_rpt"/>
</dbReference>
<keyword evidence="2 3" id="KW-0802">TPR repeat</keyword>
<evidence type="ECO:0000313" key="5">
    <source>
        <dbReference type="Proteomes" id="UP000598633"/>
    </source>
</evidence>
<sequence>MKRWMWLTLAAVVVVGTAVSLVAVPAEQEWTTSSPEALVEFELAMDARFKLYKEDEIRHLQRAAELDPDFVIARLWTIGQKYREDEEAAKAEWDKILETDTSELTPRERFYIERSRLIRAERREEIDLLLDKYLADYPNDPYIVYEKAAQHWNRDEVDDAERFYRRLVDIAPNWVIAYNQLGYINMSKGRFTEAEERFKSYRFIAPDQANPHDSLGELFFALGRNDEAEESFEKAIEIKPDYWASYNHIALLKSFNDDIEGAREVLDRAHTAGIPDDWAAETECLVQYRGLHYTESWREILELAETSKCVEKPNINIMKLITHLAACEVGDWDTALEIERAGEEQLAEIESKGIESGARYKEMMRASIEHLRGVRLALQGDYGEAEELLRAADERVSYIEAPFAIFKLHNRLVLAELLFADGRDAEAHGLLAKIRGVNPLWVAEFQDSGFKMLGLDRG</sequence>
<dbReference type="PANTHER" id="PTHR44943:SF8">
    <property type="entry name" value="TPR REPEAT-CONTAINING PROTEIN MJ0263"/>
    <property type="match status" value="1"/>
</dbReference>
<dbReference type="Proteomes" id="UP000598633">
    <property type="component" value="Unassembled WGS sequence"/>
</dbReference>
<evidence type="ECO:0000256" key="3">
    <source>
        <dbReference type="PROSITE-ProRule" id="PRU00339"/>
    </source>
</evidence>
<dbReference type="AlphaFoldDB" id="A0A8J7C434"/>
<evidence type="ECO:0000313" key="4">
    <source>
        <dbReference type="EMBL" id="MBD3869976.1"/>
    </source>
</evidence>